<keyword evidence="6" id="KW-0175">Coiled coil</keyword>
<dbReference type="eggNOG" id="KOG0657">
    <property type="taxonomic scope" value="Eukaryota"/>
</dbReference>
<dbReference type="SMART" id="SM00846">
    <property type="entry name" value="Gp_dh_N"/>
    <property type="match status" value="1"/>
</dbReference>
<keyword evidence="4" id="KW-0520">NAD</keyword>
<dbReference type="CDD" id="cd18126">
    <property type="entry name" value="GAPDH_I_C"/>
    <property type="match status" value="1"/>
</dbReference>
<organism evidence="9 11">
    <name type="scientific">Neospora caninum (strain Liverpool)</name>
    <dbReference type="NCBI Taxonomy" id="572307"/>
    <lineage>
        <taxon>Eukaryota</taxon>
        <taxon>Sar</taxon>
        <taxon>Alveolata</taxon>
        <taxon>Apicomplexa</taxon>
        <taxon>Conoidasida</taxon>
        <taxon>Coccidia</taxon>
        <taxon>Eucoccidiorida</taxon>
        <taxon>Eimeriorina</taxon>
        <taxon>Sarcocystidae</taxon>
        <taxon>Neospora</taxon>
    </lineage>
</organism>
<dbReference type="Proteomes" id="UP000007494">
    <property type="component" value="Chromosome VIII"/>
</dbReference>
<dbReference type="FunFam" id="3.30.360.10:FF:000001">
    <property type="entry name" value="Glyceraldehyde-3-phosphate dehydrogenase"/>
    <property type="match status" value="1"/>
</dbReference>
<dbReference type="Pfam" id="PF02800">
    <property type="entry name" value="Gp_dh_C"/>
    <property type="match status" value="1"/>
</dbReference>
<evidence type="ECO:0000256" key="2">
    <source>
        <dbReference type="ARBA" id="ARBA00011881"/>
    </source>
</evidence>
<dbReference type="InterPro" id="IPR006424">
    <property type="entry name" value="Glyceraldehyde-3-P_DH_1"/>
</dbReference>
<dbReference type="Pfam" id="PF00044">
    <property type="entry name" value="Gp_dh_N"/>
    <property type="match status" value="1"/>
</dbReference>
<feature type="compositionally biased region" description="Basic and acidic residues" evidence="7">
    <location>
        <begin position="241"/>
        <end position="258"/>
    </location>
</feature>
<dbReference type="GO" id="GO:0050661">
    <property type="term" value="F:NADP binding"/>
    <property type="evidence" value="ECO:0007669"/>
    <property type="project" value="InterPro"/>
</dbReference>
<dbReference type="InParanoid" id="F0VJM6"/>
<dbReference type="GO" id="GO:0006096">
    <property type="term" value="P:glycolytic process"/>
    <property type="evidence" value="ECO:0007669"/>
    <property type="project" value="TreeGrafter"/>
</dbReference>
<dbReference type="InterPro" id="IPR020831">
    <property type="entry name" value="GlycerAld/Erythrose_P_DH"/>
</dbReference>
<dbReference type="InterPro" id="IPR020830">
    <property type="entry name" value="GlycerAld_3-P_DH_AS"/>
</dbReference>
<feature type="compositionally biased region" description="Low complexity" evidence="7">
    <location>
        <begin position="259"/>
        <end position="272"/>
    </location>
</feature>
<proteinExistence type="inferred from homology"/>
<accession>F0VJM6</accession>
<evidence type="ECO:0000256" key="1">
    <source>
        <dbReference type="ARBA" id="ARBA00007406"/>
    </source>
</evidence>
<dbReference type="EMBL" id="LN714483">
    <property type="protein sequence ID" value="CEL67935.1"/>
    <property type="molecule type" value="Genomic_DNA"/>
</dbReference>
<reference evidence="9" key="2">
    <citation type="submission" date="2011-03" db="EMBL/GenBank/DDBJ databases">
        <title>Comparative genomics and transcriptomics of Neospora caninum and Toxoplasma gondii.</title>
        <authorList>
            <person name="Reid A.J."/>
            <person name="Sohal A."/>
            <person name="Harris D."/>
            <person name="Quail M."/>
            <person name="Sanders M."/>
            <person name="Berriman M."/>
            <person name="Wastling J.M."/>
            <person name="Pain A."/>
        </authorList>
    </citation>
    <scope>NUCLEOTIDE SEQUENCE</scope>
    <source>
        <strain evidence="9">Liverpool</strain>
    </source>
</reference>
<dbReference type="PANTHER" id="PTHR10836">
    <property type="entry name" value="GLYCERALDEHYDE 3-PHOSPHATE DEHYDROGENASE"/>
    <property type="match status" value="1"/>
</dbReference>
<dbReference type="InterPro" id="IPR020829">
    <property type="entry name" value="GlycerAld_3-P_DH_cat"/>
</dbReference>
<dbReference type="GO" id="GO:0051287">
    <property type="term" value="F:NAD binding"/>
    <property type="evidence" value="ECO:0007669"/>
    <property type="project" value="InterPro"/>
</dbReference>
<keyword evidence="3" id="KW-0560">Oxidoreductase</keyword>
<keyword evidence="11" id="KW-1185">Reference proteome</keyword>
<dbReference type="FunFam" id="3.40.50.720:FF:000001">
    <property type="entry name" value="Glyceraldehyde-3-phosphate dehydrogenase"/>
    <property type="match status" value="1"/>
</dbReference>
<dbReference type="OrthoDB" id="330933at2759"/>
<dbReference type="GeneID" id="13443663"/>
<dbReference type="EMBL" id="FR823390">
    <property type="protein sequence ID" value="CBZ53937.1"/>
    <property type="molecule type" value="Genomic_DNA"/>
</dbReference>
<dbReference type="NCBIfam" id="TIGR01534">
    <property type="entry name" value="GAPDH-I"/>
    <property type="match status" value="1"/>
</dbReference>
<dbReference type="PROSITE" id="PS00071">
    <property type="entry name" value="GAPDH"/>
    <property type="match status" value="1"/>
</dbReference>
<evidence type="ECO:0000259" key="8">
    <source>
        <dbReference type="SMART" id="SM00846"/>
    </source>
</evidence>
<dbReference type="SUPFAM" id="SSF51735">
    <property type="entry name" value="NAD(P)-binding Rossmann-fold domains"/>
    <property type="match status" value="1"/>
</dbReference>
<feature type="coiled-coil region" evidence="6">
    <location>
        <begin position="298"/>
        <end position="379"/>
    </location>
</feature>
<dbReference type="Gene3D" id="3.40.50.720">
    <property type="entry name" value="NAD(P)-binding Rossmann-like Domain"/>
    <property type="match status" value="1"/>
</dbReference>
<evidence type="ECO:0000313" key="11">
    <source>
        <dbReference type="Proteomes" id="UP000007494"/>
    </source>
</evidence>
<feature type="domain" description="Glyceraldehyde 3-phosphate dehydrogenase NAD(P) binding" evidence="8">
    <location>
        <begin position="679"/>
        <end position="831"/>
    </location>
</feature>
<evidence type="ECO:0000256" key="6">
    <source>
        <dbReference type="SAM" id="Coils"/>
    </source>
</evidence>
<dbReference type="PANTHER" id="PTHR10836:SF76">
    <property type="entry name" value="GLYCERALDEHYDE-3-PHOSPHATE DEHYDROGENASE-RELATED"/>
    <property type="match status" value="1"/>
</dbReference>
<comment type="subunit">
    <text evidence="2">Homotetramer.</text>
</comment>
<evidence type="ECO:0000256" key="4">
    <source>
        <dbReference type="ARBA" id="ARBA00023027"/>
    </source>
</evidence>
<reference evidence="9" key="1">
    <citation type="submission" date="2011-02" db="EMBL/GenBank/DDBJ databases">
        <authorList>
            <person name="Aslett M."/>
        </authorList>
    </citation>
    <scope>NUCLEOTIDE SEQUENCE</scope>
    <source>
        <strain evidence="9">Liverpool</strain>
    </source>
</reference>
<feature type="region of interest" description="Disordered" evidence="7">
    <location>
        <begin position="241"/>
        <end position="273"/>
    </location>
</feature>
<evidence type="ECO:0000313" key="9">
    <source>
        <dbReference type="EMBL" id="CBZ53937.1"/>
    </source>
</evidence>
<dbReference type="PRINTS" id="PR00078">
    <property type="entry name" value="G3PDHDRGNASE"/>
</dbReference>
<dbReference type="CDD" id="cd05214">
    <property type="entry name" value="GAPDH_I_N"/>
    <property type="match status" value="1"/>
</dbReference>
<dbReference type="GO" id="GO:0004365">
    <property type="term" value="F:glyceraldehyde-3-phosphate dehydrogenase (NAD+) (phosphorylating) activity"/>
    <property type="evidence" value="ECO:0007669"/>
    <property type="project" value="TreeGrafter"/>
</dbReference>
<dbReference type="GO" id="GO:0005829">
    <property type="term" value="C:cytosol"/>
    <property type="evidence" value="ECO:0007669"/>
    <property type="project" value="TreeGrafter"/>
</dbReference>
<dbReference type="AlphaFoldDB" id="F0VJM6"/>
<evidence type="ECO:0000313" key="10">
    <source>
        <dbReference type="EMBL" id="CEL67935.1"/>
    </source>
</evidence>
<dbReference type="InterPro" id="IPR020828">
    <property type="entry name" value="GlycerAld_3-P_DH_NAD(P)-bd"/>
</dbReference>
<dbReference type="InterPro" id="IPR036291">
    <property type="entry name" value="NAD(P)-bd_dom_sf"/>
</dbReference>
<gene>
    <name evidence="10" type="ORF">BN1204_037190</name>
    <name evidence="9" type="ORF">NCLIV_037190</name>
</gene>
<dbReference type="Gene3D" id="3.30.360.10">
    <property type="entry name" value="Dihydrodipicolinate Reductase, domain 2"/>
    <property type="match status" value="1"/>
</dbReference>
<evidence type="ECO:0000256" key="3">
    <source>
        <dbReference type="ARBA" id="ARBA00023002"/>
    </source>
</evidence>
<evidence type="ECO:0000256" key="5">
    <source>
        <dbReference type="RuleBase" id="RU000397"/>
    </source>
</evidence>
<reference evidence="10" key="4">
    <citation type="journal article" date="2015" name="PLoS ONE">
        <title>Comprehensive Evaluation of Toxoplasma gondii VEG and Neospora caninum LIV Genomes with Tachyzoite Stage Transcriptome and Proteome Defines Novel Transcript Features.</title>
        <authorList>
            <person name="Ramaprasad A."/>
            <person name="Mourier T."/>
            <person name="Naeem R."/>
            <person name="Malas T.B."/>
            <person name="Moussa E."/>
            <person name="Panigrahi A."/>
            <person name="Vermont S.J."/>
            <person name="Otto T.D."/>
            <person name="Wastling J."/>
            <person name="Pain A."/>
        </authorList>
    </citation>
    <scope>NUCLEOTIDE SEQUENCE</scope>
    <source>
        <strain evidence="10">Liverpool</strain>
    </source>
</reference>
<dbReference type="OMA" id="NNFAPFE"/>
<dbReference type="SUPFAM" id="SSF55347">
    <property type="entry name" value="Glyceraldehyde-3-phosphate dehydrogenase-like, C-terminal domain"/>
    <property type="match status" value="1"/>
</dbReference>
<reference evidence="11" key="3">
    <citation type="journal article" date="2012" name="PLoS Pathog.">
        <title>Comparative genomics of the apicomplexan parasites Toxoplasma gondii and Neospora caninum: Coccidia differing in host range and transmission strategy.</title>
        <authorList>
            <person name="Reid A.J."/>
            <person name="Vermont S.J."/>
            <person name="Cotton J.A."/>
            <person name="Harris D."/>
            <person name="Hill-Cawthorne G.A."/>
            <person name="Konen-Waisman S."/>
            <person name="Latham S.M."/>
            <person name="Mourier T."/>
            <person name="Norton R."/>
            <person name="Quail M.A."/>
            <person name="Sanders M."/>
            <person name="Shanmugam D."/>
            <person name="Sohal A."/>
            <person name="Wasmuth J.D."/>
            <person name="Brunk B."/>
            <person name="Grigg M.E."/>
            <person name="Howard J.C."/>
            <person name="Parkinson J."/>
            <person name="Roos D.S."/>
            <person name="Trees A.J."/>
            <person name="Berriman M."/>
            <person name="Pain A."/>
            <person name="Wastling J.M."/>
        </authorList>
    </citation>
    <scope>NUCLEOTIDE SEQUENCE [LARGE SCALE GENOMIC DNA]</scope>
    <source>
        <strain evidence="11">Liverpool</strain>
    </source>
</reference>
<protein>
    <submittedName>
        <fullName evidence="10">Glyceraldehyde-3-phosphate dehydrogenase,putative</fullName>
    </submittedName>
    <submittedName>
        <fullName evidence="9">Putative glyceraldehyde-3-phosphate dehydrogenase</fullName>
    </submittedName>
</protein>
<sequence>MTRGKKHPKQGLSFRVPESCCFSFCESVSGRQLNSLVKPPTLSTPFPTGAFFPPSPVSCVFAAFSQAERTMSSFTGPSSVRLRPGVLCVFLSLLSLSLTCVPFSPSSLSLPSSLPSSLPAAYGIRLDAAQPVPPQPDSLPVAGATDSCREPAGAFDGADGVPSLREAEEILRREQTVATEHAQRAAEDVQQFAEAAREAAAKGDIAAAHELAAAAAAAAAEAQDIAAYAQAVSETDPALLRERAQEEAHRSAESEARRQQAASESQANAAEQGLPYGSCDVTITPDDIASVPEALEKLAALETSVQEAGEQLDEKEQMVAEYMLAASEAAERHDEASRAFEDAKKQKKENLAAAAEKEALEAAAEYEELATAVQVLTEEAEAQSGKALADAVAAGEMRYAINQKIVSDADPAARGKVPRSLLAPKHFHISDAASGRVLKIYFHNSFAPFDDLPCAALHTDAYLCRQHPRCVVQYEQSGDEVLQRCILDDAYLWLVASTSDFCAAAPEGSSQAAASPFDNATPLEPMAAVTEEEIEAVALDLLQESGVDGPAVLEQMAKDGKSTSDLCGFVQALSAELLRTERDPRCASPADDGENIALTTEALLASNFGFLGPAAPATASPSASAAAPAPRSASIRSHNRNAFAAGGAGKNAFAPVPRISPSGLFGLLGGSSAKANAPIRMGINGMGRIGRLVFRIAMTRPDVTVTHINCSMDPAYIAYMLKYDSVHGRFDGEIVPTDSGLIVNGQEVSISNTRDPEEIPWAAQGADYVCESTGVFCTTEAAAKHVNRPGGAKHAVISAPAKDESTPTLVVGVNAEQDYESSMKVVSCASCTTNGLAPLVKVIDENFGLVEGLMTTVHAATGTQKVVDGTSKKDWRGGRAATGNIIPSSTGAAKAVARCLPHMKGKLTGMAFRVPTLDVSVVDLTCRLNKSTTYEEIKKAVREASETYMRGIIGYTEEPIVSQDIVGSQCSTVFDANAGIMLNPNFVKLVSWYDNEYAYSARLVDLIAVMAAKDGVVAAGTGLDRKPF</sequence>
<name>F0VJM6_NEOCL</name>
<dbReference type="VEuPathDB" id="ToxoDB:NCLIV_037190"/>
<dbReference type="GO" id="GO:0006006">
    <property type="term" value="P:glucose metabolic process"/>
    <property type="evidence" value="ECO:0007669"/>
    <property type="project" value="InterPro"/>
</dbReference>
<comment type="similarity">
    <text evidence="1 5">Belongs to the glyceraldehyde-3-phosphate dehydrogenase family.</text>
</comment>
<evidence type="ECO:0000256" key="7">
    <source>
        <dbReference type="SAM" id="MobiDB-lite"/>
    </source>
</evidence>
<dbReference type="RefSeq" id="XP_003883969.1">
    <property type="nucleotide sequence ID" value="XM_003883920.1"/>
</dbReference>